<gene>
    <name evidence="1" type="ORF">LCGC14_1201310</name>
</gene>
<feature type="non-terminal residue" evidence="1">
    <location>
        <position position="1"/>
    </location>
</feature>
<protein>
    <submittedName>
        <fullName evidence="1">Uncharacterized protein</fullName>
    </submittedName>
</protein>
<organism evidence="1">
    <name type="scientific">marine sediment metagenome</name>
    <dbReference type="NCBI Taxonomy" id="412755"/>
    <lineage>
        <taxon>unclassified sequences</taxon>
        <taxon>metagenomes</taxon>
        <taxon>ecological metagenomes</taxon>
    </lineage>
</organism>
<evidence type="ECO:0000313" key="1">
    <source>
        <dbReference type="EMBL" id="KKM94137.1"/>
    </source>
</evidence>
<reference evidence="1" key="1">
    <citation type="journal article" date="2015" name="Nature">
        <title>Complex archaea that bridge the gap between prokaryotes and eukaryotes.</title>
        <authorList>
            <person name="Spang A."/>
            <person name="Saw J.H."/>
            <person name="Jorgensen S.L."/>
            <person name="Zaremba-Niedzwiedzka K."/>
            <person name="Martijn J."/>
            <person name="Lind A.E."/>
            <person name="van Eijk R."/>
            <person name="Schleper C."/>
            <person name="Guy L."/>
            <person name="Ettema T.J."/>
        </authorList>
    </citation>
    <scope>NUCLEOTIDE SEQUENCE</scope>
</reference>
<sequence>ASMEEITATANKLGELAEDLKQSLMNKQKIKITKKIRKS</sequence>
<proteinExistence type="predicted"/>
<dbReference type="EMBL" id="LAZR01006175">
    <property type="protein sequence ID" value="KKM94137.1"/>
    <property type="molecule type" value="Genomic_DNA"/>
</dbReference>
<dbReference type="AlphaFoldDB" id="A0A0F9PLK2"/>
<comment type="caution">
    <text evidence="1">The sequence shown here is derived from an EMBL/GenBank/DDBJ whole genome shotgun (WGS) entry which is preliminary data.</text>
</comment>
<accession>A0A0F9PLK2</accession>
<name>A0A0F9PLK2_9ZZZZ</name>